<dbReference type="InterPro" id="IPR011234">
    <property type="entry name" value="Fumarylacetoacetase-like_C"/>
</dbReference>
<dbReference type="InParanoid" id="S0EVD9"/>
<dbReference type="InterPro" id="IPR051121">
    <property type="entry name" value="FAH"/>
</dbReference>
<keyword evidence="6" id="KW-1185">Reference proteome</keyword>
<reference evidence="6" key="1">
    <citation type="submission" date="2013-03" db="EMBL/GenBank/DDBJ databases">
        <title>Genome sequence of Chthonomonas calidirosea, the first sequenced genome from the Armatimonadetes phylum (formally candidate division OP10).</title>
        <authorList>
            <person name="Lee K.C.Y."/>
            <person name="Morgan X.C."/>
            <person name="Dunfield P.F."/>
            <person name="Tamas I."/>
            <person name="Houghton K.M."/>
            <person name="Vyssotski M."/>
            <person name="Ryan J.L.J."/>
            <person name="Lagutin K."/>
            <person name="McDonald I.R."/>
            <person name="Stott M.B."/>
        </authorList>
    </citation>
    <scope>NUCLEOTIDE SEQUENCE [LARGE SCALE GENOMIC DNA]</scope>
    <source>
        <strain evidence="6">DSM 23976 / ICMP 18418 / T49</strain>
    </source>
</reference>
<proteinExistence type="inferred from homology"/>
<dbReference type="GO" id="GO:0019752">
    <property type="term" value="P:carboxylic acid metabolic process"/>
    <property type="evidence" value="ECO:0007669"/>
    <property type="project" value="UniProtKB-ARBA"/>
</dbReference>
<protein>
    <submittedName>
        <fullName evidence="5">2-keto-4-pentenoate hydratase/2-oxohepta-3-ene-1,7-dioic acid hydratase (Catechol pathway)</fullName>
    </submittedName>
</protein>
<evidence type="ECO:0000259" key="3">
    <source>
        <dbReference type="Pfam" id="PF01557"/>
    </source>
</evidence>
<dbReference type="HOGENOM" id="CLU_028458_3_1_0"/>
<feature type="domain" description="Rv2993c-like N-terminal" evidence="4">
    <location>
        <begin position="1"/>
        <end position="66"/>
    </location>
</feature>
<evidence type="ECO:0000256" key="2">
    <source>
        <dbReference type="ARBA" id="ARBA00022723"/>
    </source>
</evidence>
<dbReference type="Pfam" id="PF10370">
    <property type="entry name" value="Rv2993c-like_N"/>
    <property type="match status" value="1"/>
</dbReference>
<dbReference type="AlphaFoldDB" id="S0EVD9"/>
<dbReference type="InterPro" id="IPR018833">
    <property type="entry name" value="Rv2993c-like_N"/>
</dbReference>
<dbReference type="PANTHER" id="PTHR42796:SF4">
    <property type="entry name" value="FUMARYLACETOACETATE HYDROLASE DOMAIN-CONTAINING PROTEIN 2A"/>
    <property type="match status" value="1"/>
</dbReference>
<accession>S0EVD9</accession>
<evidence type="ECO:0000256" key="1">
    <source>
        <dbReference type="ARBA" id="ARBA00010211"/>
    </source>
</evidence>
<feature type="domain" description="Fumarylacetoacetase-like C-terminal" evidence="3">
    <location>
        <begin position="72"/>
        <end position="278"/>
    </location>
</feature>
<dbReference type="InterPro" id="IPR036663">
    <property type="entry name" value="Fumarylacetoacetase_C_sf"/>
</dbReference>
<dbReference type="OrthoDB" id="9805307at2"/>
<dbReference type="PANTHER" id="PTHR42796">
    <property type="entry name" value="FUMARYLACETOACETATE HYDROLASE DOMAIN-CONTAINING PROTEIN 2A-RELATED"/>
    <property type="match status" value="1"/>
</dbReference>
<dbReference type="Gene3D" id="3.90.850.10">
    <property type="entry name" value="Fumarylacetoacetase-like, C-terminal domain"/>
    <property type="match status" value="1"/>
</dbReference>
<dbReference type="Pfam" id="PF01557">
    <property type="entry name" value="FAA_hydrolase"/>
    <property type="match status" value="1"/>
</dbReference>
<evidence type="ECO:0000259" key="4">
    <source>
        <dbReference type="Pfam" id="PF10370"/>
    </source>
</evidence>
<dbReference type="FunCoup" id="S0EVD9">
    <property type="interactions" value="336"/>
</dbReference>
<sequence length="283" mass="31018">MKLVRFRYQNAVRLGVLRDEATVIPLSVEGASMAAFLAKGTPVWQYAQQALEPETVPLSEVQLLAPIADPPKILCVGQNYRDHCEEQNQPIPERPILFSKYATAINDPEGIIPLLPGVSNQIDYEAELAVVIGRQGRNIPEAAAMDYVAGYLCANDVTARDIQYGDKQWVRGKTPDGFFPIGPYLVTADEIPDPHDLPISLTLNGQTMQSSNTSNLIFRIPYLISYFSRTITLQPGDILSTGTPGGVGVFRKPPVFLKEGDVVEVTIQGLGTLRNVVRNPSPM</sequence>
<comment type="similarity">
    <text evidence="1">Belongs to the FAH family.</text>
</comment>
<dbReference type="PATRIC" id="fig|1303518.3.peg.1981"/>
<dbReference type="KEGG" id="ccz:CCALI_01925"/>
<dbReference type="FunFam" id="3.90.850.10:FF:000002">
    <property type="entry name" value="2-hydroxyhepta-2,4-diene-1,7-dioate isomerase"/>
    <property type="match status" value="1"/>
</dbReference>
<evidence type="ECO:0000313" key="5">
    <source>
        <dbReference type="EMBL" id="CCW35733.1"/>
    </source>
</evidence>
<name>S0EVD9_CHTCT</name>
<dbReference type="EMBL" id="HF951689">
    <property type="protein sequence ID" value="CCW35733.1"/>
    <property type="molecule type" value="Genomic_DNA"/>
</dbReference>
<dbReference type="GO" id="GO:0046872">
    <property type="term" value="F:metal ion binding"/>
    <property type="evidence" value="ECO:0007669"/>
    <property type="project" value="UniProtKB-KW"/>
</dbReference>
<dbReference type="RefSeq" id="WP_016483258.1">
    <property type="nucleotide sequence ID" value="NC_021487.1"/>
</dbReference>
<dbReference type="GO" id="GO:0016853">
    <property type="term" value="F:isomerase activity"/>
    <property type="evidence" value="ECO:0007669"/>
    <property type="project" value="UniProtKB-ARBA"/>
</dbReference>
<dbReference type="Proteomes" id="UP000014227">
    <property type="component" value="Chromosome I"/>
</dbReference>
<dbReference type="eggNOG" id="COG0179">
    <property type="taxonomic scope" value="Bacteria"/>
</dbReference>
<keyword evidence="2" id="KW-0479">Metal-binding</keyword>
<organism evidence="5 6">
    <name type="scientific">Chthonomonas calidirosea (strain DSM 23976 / ICMP 18418 / T49)</name>
    <dbReference type="NCBI Taxonomy" id="1303518"/>
    <lineage>
        <taxon>Bacteria</taxon>
        <taxon>Bacillati</taxon>
        <taxon>Armatimonadota</taxon>
        <taxon>Chthonomonadia</taxon>
        <taxon>Chthonomonadales</taxon>
        <taxon>Chthonomonadaceae</taxon>
        <taxon>Chthonomonas</taxon>
    </lineage>
</organism>
<evidence type="ECO:0000313" key="6">
    <source>
        <dbReference type="Proteomes" id="UP000014227"/>
    </source>
</evidence>
<dbReference type="SUPFAM" id="SSF56529">
    <property type="entry name" value="FAH"/>
    <property type="match status" value="1"/>
</dbReference>
<gene>
    <name evidence="5" type="ORF">CCALI_01925</name>
</gene>
<dbReference type="STRING" id="454171.CP488_02169"/>